<dbReference type="OrthoDB" id="9804734at2"/>
<dbReference type="EC" id="1.1.1.1" evidence="4"/>
<evidence type="ECO:0000259" key="3">
    <source>
        <dbReference type="Pfam" id="PF25137"/>
    </source>
</evidence>
<comment type="caution">
    <text evidence="4">The sequence shown here is derived from an EMBL/GenBank/DDBJ whole genome shotgun (WGS) entry which is preliminary data.</text>
</comment>
<evidence type="ECO:0000313" key="5">
    <source>
        <dbReference type="Proteomes" id="UP000036756"/>
    </source>
</evidence>
<dbReference type="Gene3D" id="1.20.1090.10">
    <property type="entry name" value="Dehydroquinate synthase-like - alpha domain"/>
    <property type="match status" value="1"/>
</dbReference>
<dbReference type="RefSeq" id="WP_048570470.1">
    <property type="nucleotide sequence ID" value="NZ_LFVU01000026.1"/>
</dbReference>
<keyword evidence="5" id="KW-1185">Reference proteome</keyword>
<dbReference type="STRING" id="1121307.CLCY_3c00810"/>
<proteinExistence type="predicted"/>
<dbReference type="Gene3D" id="3.40.50.1970">
    <property type="match status" value="1"/>
</dbReference>
<dbReference type="Proteomes" id="UP000036756">
    <property type="component" value="Unassembled WGS sequence"/>
</dbReference>
<dbReference type="InterPro" id="IPR039697">
    <property type="entry name" value="Alcohol_dehydrogenase_Fe"/>
</dbReference>
<feature type="domain" description="Fe-containing alcohol dehydrogenase-like C-terminal" evidence="3">
    <location>
        <begin position="185"/>
        <end position="369"/>
    </location>
</feature>
<protein>
    <submittedName>
        <fullName evidence="4">Alcohol dehydrogenase 2</fullName>
        <ecNumber evidence="4">1.1.1.1</ecNumber>
    </submittedName>
</protein>
<dbReference type="CDD" id="cd08196">
    <property type="entry name" value="Fe-ADH-like"/>
    <property type="match status" value="1"/>
</dbReference>
<evidence type="ECO:0000259" key="2">
    <source>
        <dbReference type="Pfam" id="PF00465"/>
    </source>
</evidence>
<dbReference type="PANTHER" id="PTHR11496:SF83">
    <property type="entry name" value="HYDROXYACID-OXOACID TRANSHYDROGENASE, MITOCHONDRIAL"/>
    <property type="match status" value="1"/>
</dbReference>
<dbReference type="PROSITE" id="PS00913">
    <property type="entry name" value="ADH_IRON_1"/>
    <property type="match status" value="1"/>
</dbReference>
<gene>
    <name evidence="4" type="primary">adhB</name>
    <name evidence="4" type="ORF">CLCY_3c00810</name>
</gene>
<dbReference type="FunFam" id="3.40.50.1970:FF:000003">
    <property type="entry name" value="Alcohol dehydrogenase, iron-containing"/>
    <property type="match status" value="1"/>
</dbReference>
<evidence type="ECO:0000313" key="4">
    <source>
        <dbReference type="EMBL" id="KMT21814.1"/>
    </source>
</evidence>
<accession>A0A0J8DBY5</accession>
<evidence type="ECO:0000256" key="1">
    <source>
        <dbReference type="ARBA" id="ARBA00023002"/>
    </source>
</evidence>
<dbReference type="EMBL" id="LFVU01000026">
    <property type="protein sequence ID" value="KMT21814.1"/>
    <property type="molecule type" value="Genomic_DNA"/>
</dbReference>
<feature type="domain" description="Alcohol dehydrogenase iron-type/glycerol dehydrogenase GldA" evidence="2">
    <location>
        <begin position="7"/>
        <end position="174"/>
    </location>
</feature>
<sequence length="371" mass="40963">MWSYEEPVKIIFGNGVIKKLNEVIKENKYKNGLLVSDKYFLESGFVGEVLLDNMGCIKNTFYDIEPNPTVKNVDSCAKLIRENNIEFIVALGGGSALDCAKAASVVALTNDSITKYHGTGLQIPDKGLPLIAIPTTSGTGSEVTSVSVLTDHDLGRKAPIASKSMYPKIALVDPELTYSMPKNVTASTGIDVLCHALEGFWSKNHQPISDALALYASLLVFKYLERAFKNAYDKEAREKLSEASIIAGLAFNLPKTTASHACSFPLTNIYHIPHGEACGLTLDYFVRLNKDAEKSRLEDFARRIGFRDASHLADEIRELKKRVGLLVDLKHLSLSEEDIEDLVNESKHPNLLNNPVEVTDDVLLKMYRSLT</sequence>
<dbReference type="InterPro" id="IPR018211">
    <property type="entry name" value="ADH_Fe_CS"/>
</dbReference>
<dbReference type="GO" id="GO:0046872">
    <property type="term" value="F:metal ion binding"/>
    <property type="evidence" value="ECO:0007669"/>
    <property type="project" value="InterPro"/>
</dbReference>
<dbReference type="AlphaFoldDB" id="A0A0J8DBY5"/>
<dbReference type="SUPFAM" id="SSF56796">
    <property type="entry name" value="Dehydroquinate synthase-like"/>
    <property type="match status" value="1"/>
</dbReference>
<dbReference type="Pfam" id="PF25137">
    <property type="entry name" value="ADH_Fe_C"/>
    <property type="match status" value="1"/>
</dbReference>
<dbReference type="PANTHER" id="PTHR11496">
    <property type="entry name" value="ALCOHOL DEHYDROGENASE"/>
    <property type="match status" value="1"/>
</dbReference>
<organism evidence="4 5">
    <name type="scientific">Clostridium cylindrosporum DSM 605</name>
    <dbReference type="NCBI Taxonomy" id="1121307"/>
    <lineage>
        <taxon>Bacteria</taxon>
        <taxon>Bacillati</taxon>
        <taxon>Bacillota</taxon>
        <taxon>Clostridia</taxon>
        <taxon>Eubacteriales</taxon>
        <taxon>Clostridiaceae</taxon>
        <taxon>Clostridium</taxon>
    </lineage>
</organism>
<keyword evidence="1 4" id="KW-0560">Oxidoreductase</keyword>
<reference evidence="4 5" key="1">
    <citation type="submission" date="2015-06" db="EMBL/GenBank/DDBJ databases">
        <title>Draft genome sequence of the purine-degrading Clostridium cylindrosporum HC-1 (DSM 605).</title>
        <authorList>
            <person name="Poehlein A."/>
            <person name="Schiel-Bengelsdorf B."/>
            <person name="Bengelsdorf F."/>
            <person name="Daniel R."/>
            <person name="Duerre P."/>
        </authorList>
    </citation>
    <scope>NUCLEOTIDE SEQUENCE [LARGE SCALE GENOMIC DNA]</scope>
    <source>
        <strain evidence="4 5">DSM 605</strain>
    </source>
</reference>
<name>A0A0J8DBY5_CLOCY</name>
<dbReference type="GO" id="GO:0004022">
    <property type="term" value="F:alcohol dehydrogenase (NAD+) activity"/>
    <property type="evidence" value="ECO:0007669"/>
    <property type="project" value="UniProtKB-EC"/>
</dbReference>
<dbReference type="InterPro" id="IPR001670">
    <property type="entry name" value="ADH_Fe/GldA"/>
</dbReference>
<dbReference type="PATRIC" id="fig|1121307.3.peg.1435"/>
<dbReference type="InterPro" id="IPR056798">
    <property type="entry name" value="ADH_Fe_C"/>
</dbReference>
<dbReference type="Pfam" id="PF00465">
    <property type="entry name" value="Fe-ADH"/>
    <property type="match status" value="1"/>
</dbReference>